<dbReference type="InterPro" id="IPR041487">
    <property type="entry name" value="HEPN/Toprim-NTD1"/>
</dbReference>
<dbReference type="Pfam" id="PF18871">
    <property type="entry name" value="HEPN_Toprim_N"/>
    <property type="match status" value="1"/>
</dbReference>
<protein>
    <recommendedName>
        <fullName evidence="1">HEPN/Toprim N-terminal domain-containing protein</fullName>
    </recommendedName>
</protein>
<sequence>MGTEITLSLNGVDIDYGKNRYWKSHHWLFPPGSLTDIEYRYANDAVETKPGFQTTLNETGFRLRHLGYSLQETRTKFDAAVRRWNRTADLQLSFEDFRSALTSIDFGTLTPADMKTFIWDFRSYVRSLLATWDTDDAGLEDFIASLDFAITLRALADRAASGPLPLRWHHQDLVESGWVALEDLTDIDRQTYVIDHTRLYGRLQDHAGKTTVKGFDAWLAGNGLPKMTAYSKANSDGTVTPETTTLPTAVRNMIHHPENPNNVLSDEDLRESVESLLRVVKALPTPLPGLA</sequence>
<dbReference type="Proteomes" id="UP000188235">
    <property type="component" value="Chromosome"/>
</dbReference>
<reference evidence="2 3" key="1">
    <citation type="journal article" date="2008" name="Int. J. Syst. Evol. Microbiol.">
        <title>Tessaracoccus flavescens sp. nov., isolated from marine sediment.</title>
        <authorList>
            <person name="Lee D.W."/>
            <person name="Lee S.D."/>
        </authorList>
    </citation>
    <scope>NUCLEOTIDE SEQUENCE [LARGE SCALE GENOMIC DNA]</scope>
    <source>
        <strain evidence="2 3">SST-39T</strain>
    </source>
</reference>
<dbReference type="OrthoDB" id="5141316at2"/>
<proteinExistence type="predicted"/>
<keyword evidence="3" id="KW-1185">Reference proteome</keyword>
<organism evidence="2 3">
    <name type="scientific">Tessaracoccus flavescens</name>
    <dbReference type="NCBI Taxonomy" id="399497"/>
    <lineage>
        <taxon>Bacteria</taxon>
        <taxon>Bacillati</taxon>
        <taxon>Actinomycetota</taxon>
        <taxon>Actinomycetes</taxon>
        <taxon>Propionibacteriales</taxon>
        <taxon>Propionibacteriaceae</taxon>
        <taxon>Tessaracoccus</taxon>
    </lineage>
</organism>
<accession>A0A1Q2CU33</accession>
<evidence type="ECO:0000313" key="3">
    <source>
        <dbReference type="Proteomes" id="UP000188235"/>
    </source>
</evidence>
<evidence type="ECO:0000313" key="2">
    <source>
        <dbReference type="EMBL" id="AQP49611.1"/>
    </source>
</evidence>
<gene>
    <name evidence="2" type="ORF">BW733_00935</name>
</gene>
<evidence type="ECO:0000259" key="1">
    <source>
        <dbReference type="Pfam" id="PF18871"/>
    </source>
</evidence>
<dbReference type="STRING" id="399497.BW733_00935"/>
<feature type="domain" description="HEPN/Toprim N-terminal" evidence="1">
    <location>
        <begin position="1"/>
        <end position="185"/>
    </location>
</feature>
<name>A0A1Q2CU33_9ACTN</name>
<dbReference type="EMBL" id="CP019607">
    <property type="protein sequence ID" value="AQP49611.1"/>
    <property type="molecule type" value="Genomic_DNA"/>
</dbReference>
<dbReference type="AlphaFoldDB" id="A0A1Q2CU33"/>
<dbReference type="RefSeq" id="WP_077347072.1">
    <property type="nucleotide sequence ID" value="NZ_CP019607.1"/>
</dbReference>
<dbReference type="KEGG" id="tfa:BW733_00935"/>